<organism evidence="1 2">
    <name type="scientific">Rhodococcus erythropolis</name>
    <name type="common">Arthrobacter picolinophilus</name>
    <dbReference type="NCBI Taxonomy" id="1833"/>
    <lineage>
        <taxon>Bacteria</taxon>
        <taxon>Bacillati</taxon>
        <taxon>Actinomycetota</taxon>
        <taxon>Actinomycetes</taxon>
        <taxon>Mycobacteriales</taxon>
        <taxon>Nocardiaceae</taxon>
        <taxon>Rhodococcus</taxon>
        <taxon>Rhodococcus erythropolis group</taxon>
    </lineage>
</organism>
<reference evidence="1 2" key="1">
    <citation type="submission" date="2020-03" db="EMBL/GenBank/DDBJ databases">
        <title>Screen low temperature-resistant strains for efficient degradation of petroleum hydrocarbons under the low temperature.</title>
        <authorList>
            <person name="Wang Y."/>
            <person name="Chen J."/>
        </authorList>
    </citation>
    <scope>NUCLEOTIDE SEQUENCE [LARGE SCALE GENOMIC DNA]</scope>
    <source>
        <strain evidence="1 2">KB1</strain>
    </source>
</reference>
<gene>
    <name evidence="1" type="ORF">G9444_3602</name>
</gene>
<evidence type="ECO:0000313" key="2">
    <source>
        <dbReference type="Proteomes" id="UP000502345"/>
    </source>
</evidence>
<dbReference type="AlphaFoldDB" id="A0A6G9CVW4"/>
<dbReference type="EMBL" id="CP050124">
    <property type="protein sequence ID" value="QIP40846.1"/>
    <property type="molecule type" value="Genomic_DNA"/>
</dbReference>
<protein>
    <submittedName>
        <fullName evidence="1">Uncharacterized protein</fullName>
    </submittedName>
</protein>
<dbReference type="Proteomes" id="UP000502345">
    <property type="component" value="Chromosome"/>
</dbReference>
<accession>A0A6G9CVW4</accession>
<proteinExistence type="predicted"/>
<evidence type="ECO:0000313" key="1">
    <source>
        <dbReference type="EMBL" id="QIP40846.1"/>
    </source>
</evidence>
<name>A0A6G9CVW4_RHOER</name>
<sequence length="34" mass="3635">MSSTEVLAEVAQVLVGYLEGVDSDSKDRNHTGVQ</sequence>